<reference evidence="1 2" key="1">
    <citation type="submission" date="2013-02" db="EMBL/GenBank/DDBJ databases">
        <title>The Genome Sequence of Enterococcus faecalis ATCC_6055.</title>
        <authorList>
            <consortium name="The Broad Institute Genome Sequencing Platform"/>
            <consortium name="The Broad Institute Genome Sequencing Center for Infectious Disease"/>
            <person name="Earl A.M."/>
            <person name="Gilmore M.S."/>
            <person name="Lebreton F."/>
            <person name="Walker B."/>
            <person name="Young S.K."/>
            <person name="Zeng Q."/>
            <person name="Gargeya S."/>
            <person name="Fitzgerald M."/>
            <person name="Haas B."/>
            <person name="Abouelleil A."/>
            <person name="Alvarado L."/>
            <person name="Arachchi H.M."/>
            <person name="Berlin A.M."/>
            <person name="Chapman S.B."/>
            <person name="Dewar J."/>
            <person name="Goldberg J."/>
            <person name="Griggs A."/>
            <person name="Gujja S."/>
            <person name="Hansen M."/>
            <person name="Howarth C."/>
            <person name="Imamovic A."/>
            <person name="Larimer J."/>
            <person name="McCowan C."/>
            <person name="Murphy C."/>
            <person name="Neiman D."/>
            <person name="Pearson M."/>
            <person name="Priest M."/>
            <person name="Roberts A."/>
            <person name="Saif S."/>
            <person name="Shea T."/>
            <person name="Sisk P."/>
            <person name="Sykes S."/>
            <person name="Wortman J."/>
            <person name="Nusbaum C."/>
            <person name="Birren B."/>
        </authorList>
    </citation>
    <scope>NUCLEOTIDE SEQUENCE [LARGE SCALE GENOMIC DNA]</scope>
    <source>
        <strain evidence="1 2">ATCC 6055</strain>
    </source>
</reference>
<name>R3HW35_ENTFL</name>
<gene>
    <name evidence="1" type="ORF">WOU_02632</name>
</gene>
<protein>
    <submittedName>
        <fullName evidence="1">Uncharacterized protein</fullName>
    </submittedName>
</protein>
<dbReference type="Proteomes" id="UP000013638">
    <property type="component" value="Unassembled WGS sequence"/>
</dbReference>
<evidence type="ECO:0000313" key="2">
    <source>
        <dbReference type="Proteomes" id="UP000013638"/>
    </source>
</evidence>
<dbReference type="RefSeq" id="WP_002365257.1">
    <property type="nucleotide sequence ID" value="NZ_KB944867.1"/>
</dbReference>
<dbReference type="PATRIC" id="fig|1169311.3.peg.2589"/>
<organism evidence="1 2">
    <name type="scientific">Enterococcus faecalis ATCC 6055</name>
    <dbReference type="NCBI Taxonomy" id="1169311"/>
    <lineage>
        <taxon>Bacteria</taxon>
        <taxon>Bacillati</taxon>
        <taxon>Bacillota</taxon>
        <taxon>Bacilli</taxon>
        <taxon>Lactobacillales</taxon>
        <taxon>Enterococcaceae</taxon>
        <taxon>Enterococcus</taxon>
    </lineage>
</organism>
<comment type="caution">
    <text evidence="1">The sequence shown here is derived from an EMBL/GenBank/DDBJ whole genome shotgun (WGS) entry which is preliminary data.</text>
</comment>
<dbReference type="EMBL" id="ASDZ01000034">
    <property type="protein sequence ID" value="EOK09812.1"/>
    <property type="molecule type" value="Genomic_DNA"/>
</dbReference>
<proteinExistence type="predicted"/>
<evidence type="ECO:0000313" key="1">
    <source>
        <dbReference type="EMBL" id="EOK09812.1"/>
    </source>
</evidence>
<sequence length="128" mass="14941">MSKYFLFSYQLLAPLMLLNISTDTFQEFISNELIQVAQVIDNQAELHFGDNQKKTSEKPEVQIKKEKKNIEIEKKKKKNRFDDVDKMITILENPPYLIEKDSEESILGKVLFNLSGTMLYGSKTEKIY</sequence>
<accession>R3HW35</accession>
<dbReference type="HOGENOM" id="CLU_1934764_0_0_9"/>
<dbReference type="AlphaFoldDB" id="R3HW35"/>